<keyword evidence="3 7" id="KW-0812">Transmembrane</keyword>
<dbReference type="RefSeq" id="WP_235054688.1">
    <property type="nucleotide sequence ID" value="NZ_JAKFHA010000014.1"/>
</dbReference>
<evidence type="ECO:0000256" key="4">
    <source>
        <dbReference type="ARBA" id="ARBA00022989"/>
    </source>
</evidence>
<evidence type="ECO:0000256" key="1">
    <source>
        <dbReference type="ARBA" id="ARBA00004651"/>
    </source>
</evidence>
<reference evidence="8" key="1">
    <citation type="submission" date="2022-01" db="EMBL/GenBank/DDBJ databases">
        <title>Genome-Based Taxonomic Classification of the Phylum Actinobacteria.</title>
        <authorList>
            <person name="Gao Y."/>
        </authorList>
    </citation>
    <scope>NUCLEOTIDE SEQUENCE</scope>
    <source>
        <strain evidence="8">KLBMP 8922</strain>
    </source>
</reference>
<keyword evidence="4 7" id="KW-1133">Transmembrane helix</keyword>
<dbReference type="GO" id="GO:0005886">
    <property type="term" value="C:plasma membrane"/>
    <property type="evidence" value="ECO:0007669"/>
    <property type="project" value="UniProtKB-SubCell"/>
</dbReference>
<dbReference type="NCBIfam" id="TIGR00765">
    <property type="entry name" value="yihY_not_rbn"/>
    <property type="match status" value="1"/>
</dbReference>
<name>A0AA41Q1W9_9ACTN</name>
<keyword evidence="2" id="KW-1003">Cell membrane</keyword>
<dbReference type="EMBL" id="JAKFHA010000014">
    <property type="protein sequence ID" value="MCF2530013.1"/>
    <property type="molecule type" value="Genomic_DNA"/>
</dbReference>
<evidence type="ECO:0000313" key="8">
    <source>
        <dbReference type="EMBL" id="MCF2530013.1"/>
    </source>
</evidence>
<feature type="transmembrane region" description="Helical" evidence="7">
    <location>
        <begin position="217"/>
        <end position="239"/>
    </location>
</feature>
<feature type="compositionally biased region" description="Basic and acidic residues" evidence="6">
    <location>
        <begin position="285"/>
        <end position="300"/>
    </location>
</feature>
<protein>
    <submittedName>
        <fullName evidence="8">YihY/virulence factor BrkB family protein</fullName>
    </submittedName>
</protein>
<feature type="transmembrane region" description="Helical" evidence="7">
    <location>
        <begin position="35"/>
        <end position="58"/>
    </location>
</feature>
<sequence length="365" mass="38700">MAIKDKLYSMRGIGRTMRAYDRYTERDGNFGSAAVTFYGFLSLFPLLALAAAVVAAALSPSRVQEMQDKISENVPGIADRLNLGALADNAGTVGVIGGVLLLISGLGWVEALRPSIRKMWIADEPKPEGFKATVSAKLKDVGVLIGLGLAMALTVGASAFATSVIGRISDSIGLEDQPVGRVLLQIAAFAVAVFAGVVLFLYLLVGMPRLSMPRPTALIGALIGAIGFEVLKFLVAAYISGVASKSMYGAFGVPVALLLWIYFVTRLLIFCAAWQATDKRAEHLHDDEGRTSEQSAKADDDATVEWRATEAPDRTRTAPGAAERGADADPAKPPHTVRNYALGMLGTAGAGMALERFTRRPRGTT</sequence>
<gene>
    <name evidence="8" type="ORF">LZ495_22720</name>
</gene>
<dbReference type="PANTHER" id="PTHR30213">
    <property type="entry name" value="INNER MEMBRANE PROTEIN YHJD"/>
    <property type="match status" value="1"/>
</dbReference>
<comment type="caution">
    <text evidence="8">The sequence shown here is derived from an EMBL/GenBank/DDBJ whole genome shotgun (WGS) entry which is preliminary data.</text>
</comment>
<evidence type="ECO:0000256" key="5">
    <source>
        <dbReference type="ARBA" id="ARBA00023136"/>
    </source>
</evidence>
<proteinExistence type="predicted"/>
<accession>A0AA41Q1W9</accession>
<evidence type="ECO:0000313" key="9">
    <source>
        <dbReference type="Proteomes" id="UP001165378"/>
    </source>
</evidence>
<evidence type="ECO:0000256" key="7">
    <source>
        <dbReference type="SAM" id="Phobius"/>
    </source>
</evidence>
<keyword evidence="9" id="KW-1185">Reference proteome</keyword>
<feature type="transmembrane region" description="Helical" evidence="7">
    <location>
        <begin position="251"/>
        <end position="274"/>
    </location>
</feature>
<feature type="transmembrane region" description="Helical" evidence="7">
    <location>
        <begin position="182"/>
        <end position="205"/>
    </location>
</feature>
<evidence type="ECO:0000256" key="6">
    <source>
        <dbReference type="SAM" id="MobiDB-lite"/>
    </source>
</evidence>
<comment type="subcellular location">
    <subcellularLocation>
        <location evidence="1">Cell membrane</location>
        <topology evidence="1">Multi-pass membrane protein</topology>
    </subcellularLocation>
</comment>
<organism evidence="8 9">
    <name type="scientific">Yinghuangia soli</name>
    <dbReference type="NCBI Taxonomy" id="2908204"/>
    <lineage>
        <taxon>Bacteria</taxon>
        <taxon>Bacillati</taxon>
        <taxon>Actinomycetota</taxon>
        <taxon>Actinomycetes</taxon>
        <taxon>Kitasatosporales</taxon>
        <taxon>Streptomycetaceae</taxon>
        <taxon>Yinghuangia</taxon>
    </lineage>
</organism>
<dbReference type="Proteomes" id="UP001165378">
    <property type="component" value="Unassembled WGS sequence"/>
</dbReference>
<dbReference type="AlphaFoldDB" id="A0AA41Q1W9"/>
<feature type="compositionally biased region" description="Basic and acidic residues" evidence="6">
    <location>
        <begin position="307"/>
        <end position="316"/>
    </location>
</feature>
<keyword evidence="5 7" id="KW-0472">Membrane</keyword>
<dbReference type="InterPro" id="IPR017039">
    <property type="entry name" value="Virul_fac_BrkB"/>
</dbReference>
<evidence type="ECO:0000256" key="3">
    <source>
        <dbReference type="ARBA" id="ARBA00022692"/>
    </source>
</evidence>
<feature type="region of interest" description="Disordered" evidence="6">
    <location>
        <begin position="285"/>
        <end position="337"/>
    </location>
</feature>
<dbReference type="Pfam" id="PF03631">
    <property type="entry name" value="Virul_fac_BrkB"/>
    <property type="match status" value="1"/>
</dbReference>
<evidence type="ECO:0000256" key="2">
    <source>
        <dbReference type="ARBA" id="ARBA00022475"/>
    </source>
</evidence>
<feature type="transmembrane region" description="Helical" evidence="7">
    <location>
        <begin position="141"/>
        <end position="162"/>
    </location>
</feature>
<dbReference type="PANTHER" id="PTHR30213:SF1">
    <property type="entry name" value="INNER MEMBRANE PROTEIN YHJD"/>
    <property type="match status" value="1"/>
</dbReference>
<feature type="transmembrane region" description="Helical" evidence="7">
    <location>
        <begin position="90"/>
        <end position="109"/>
    </location>
</feature>